<dbReference type="InterPro" id="IPR031259">
    <property type="entry name" value="ILBP"/>
</dbReference>
<dbReference type="InterPro" id="IPR012674">
    <property type="entry name" value="Calycin"/>
</dbReference>
<name>A0A8C4X7D2_ERPCA</name>
<keyword evidence="3" id="KW-1185">Reference proteome</keyword>
<accession>A0A8C4X7D2</accession>
<evidence type="ECO:0000313" key="3">
    <source>
        <dbReference type="Proteomes" id="UP000694620"/>
    </source>
</evidence>
<dbReference type="Ensembl" id="ENSECRT00000011126.1">
    <property type="protein sequence ID" value="ENSECRP00000010949.1"/>
    <property type="gene ID" value="ENSECRG00000007276.1"/>
</dbReference>
<dbReference type="GeneID" id="114657946"/>
<reference evidence="2" key="2">
    <citation type="submission" date="2025-08" db="UniProtKB">
        <authorList>
            <consortium name="Ensembl"/>
        </authorList>
    </citation>
    <scope>IDENTIFICATION</scope>
</reference>
<dbReference type="GO" id="GO:0008289">
    <property type="term" value="F:lipid binding"/>
    <property type="evidence" value="ECO:0007669"/>
    <property type="project" value="InterPro"/>
</dbReference>
<dbReference type="Proteomes" id="UP000694620">
    <property type="component" value="Chromosome 9"/>
</dbReference>
<protein>
    <submittedName>
        <fullName evidence="2">Retinol binding protein 5</fullName>
    </submittedName>
</protein>
<dbReference type="SUPFAM" id="SSF50814">
    <property type="entry name" value="Lipocalins"/>
    <property type="match status" value="1"/>
</dbReference>
<dbReference type="PANTHER" id="PTHR11955">
    <property type="entry name" value="FATTY ACID BINDING PROTEIN"/>
    <property type="match status" value="1"/>
</dbReference>
<gene>
    <name evidence="2" type="primary">RBP5</name>
</gene>
<evidence type="ECO:0000256" key="1">
    <source>
        <dbReference type="ARBA" id="ARBA00008390"/>
    </source>
</evidence>
<dbReference type="GeneTree" id="ENSGT00940000162526"/>
<sequence length="135" mass="15730">MGIDLSGYYQLVSQENMEAYLAALDINIALRKIVCLLRPDKEIIQNGNRMVIRTLTTFRNYVMDFPLDEEFEEDLSAVDGRKCRTTVRWEGDYLVCIQNGEKANRGWKHWLEGDLLHLEMTVEGVICKQIFKKVK</sequence>
<dbReference type="InterPro" id="IPR000463">
    <property type="entry name" value="Fatty_acid-bd"/>
</dbReference>
<proteinExistence type="inferred from homology"/>
<dbReference type="OrthoDB" id="354351at2759"/>
<reference evidence="2" key="1">
    <citation type="submission" date="2021-06" db="EMBL/GenBank/DDBJ databases">
        <authorList>
            <consortium name="Wellcome Sanger Institute Data Sharing"/>
        </authorList>
    </citation>
    <scope>NUCLEOTIDE SEQUENCE [LARGE SCALE GENOMIC DNA]</scope>
</reference>
<dbReference type="AlphaFoldDB" id="A0A8C4X7D2"/>
<organism evidence="2 3">
    <name type="scientific">Erpetoichthys calabaricus</name>
    <name type="common">Rope fish</name>
    <name type="synonym">Calamoichthys calabaricus</name>
    <dbReference type="NCBI Taxonomy" id="27687"/>
    <lineage>
        <taxon>Eukaryota</taxon>
        <taxon>Metazoa</taxon>
        <taxon>Chordata</taxon>
        <taxon>Craniata</taxon>
        <taxon>Vertebrata</taxon>
        <taxon>Euteleostomi</taxon>
        <taxon>Actinopterygii</taxon>
        <taxon>Polypteriformes</taxon>
        <taxon>Polypteridae</taxon>
        <taxon>Erpetoichthys</taxon>
    </lineage>
</organism>
<dbReference type="PRINTS" id="PR00178">
    <property type="entry name" value="FATTYACIDBP"/>
</dbReference>
<reference evidence="2" key="3">
    <citation type="submission" date="2025-09" db="UniProtKB">
        <authorList>
            <consortium name="Ensembl"/>
        </authorList>
    </citation>
    <scope>IDENTIFICATION</scope>
</reference>
<comment type="similarity">
    <text evidence="1">Belongs to the calycin superfamily. Fatty-acid binding protein (FABP) family.</text>
</comment>
<evidence type="ECO:0000313" key="2">
    <source>
        <dbReference type="Ensembl" id="ENSECRP00000010949.1"/>
    </source>
</evidence>
<dbReference type="RefSeq" id="XP_028665764.1">
    <property type="nucleotide sequence ID" value="XM_028809931.2"/>
</dbReference>
<dbReference type="Gene3D" id="2.40.128.20">
    <property type="match status" value="1"/>
</dbReference>
<dbReference type="FunFam" id="2.40.128.20:FF:000001">
    <property type="entry name" value="Fatty acid-binding protein, adipocyte"/>
    <property type="match status" value="1"/>
</dbReference>